<organism evidence="3">
    <name type="scientific">Oryza glumipatula</name>
    <dbReference type="NCBI Taxonomy" id="40148"/>
    <lineage>
        <taxon>Eukaryota</taxon>
        <taxon>Viridiplantae</taxon>
        <taxon>Streptophyta</taxon>
        <taxon>Embryophyta</taxon>
        <taxon>Tracheophyta</taxon>
        <taxon>Spermatophyta</taxon>
        <taxon>Magnoliopsida</taxon>
        <taxon>Liliopsida</taxon>
        <taxon>Poales</taxon>
        <taxon>Poaceae</taxon>
        <taxon>BOP clade</taxon>
        <taxon>Oryzoideae</taxon>
        <taxon>Oryzeae</taxon>
        <taxon>Oryzinae</taxon>
        <taxon>Oryza</taxon>
    </lineage>
</organism>
<reference evidence="3" key="1">
    <citation type="submission" date="2015-04" db="UniProtKB">
        <authorList>
            <consortium name="EnsemblPlants"/>
        </authorList>
    </citation>
    <scope>IDENTIFICATION</scope>
</reference>
<evidence type="ECO:0000256" key="2">
    <source>
        <dbReference type="SAM" id="MobiDB-lite"/>
    </source>
</evidence>
<name>A0A0E0BP09_9ORYZ</name>
<dbReference type="PANTHER" id="PTHR33601:SF6">
    <property type="entry name" value="OS12G0151600 PROTEIN"/>
    <property type="match status" value="1"/>
</dbReference>
<evidence type="ECO:0000313" key="4">
    <source>
        <dbReference type="Proteomes" id="UP000026961"/>
    </source>
</evidence>
<sequence length="83" mass="8935">MERVNLKLYLENVYIMEENERLRRKAQALNQENKALLAKLNTNHAAASSTSTTTQHRPPTAASAAGAGAGASSTLKSGKQQPK</sequence>
<dbReference type="STRING" id="40148.A0A0E0BP09"/>
<proteinExistence type="predicted"/>
<feature type="compositionally biased region" description="Polar residues" evidence="2">
    <location>
        <begin position="74"/>
        <end position="83"/>
    </location>
</feature>
<dbReference type="HOGENOM" id="CLU_158233_1_1_1"/>
<feature type="region of interest" description="Disordered" evidence="2">
    <location>
        <begin position="41"/>
        <end position="83"/>
    </location>
</feature>
<accession>A0A0E0BP09</accession>
<keyword evidence="4" id="KW-1185">Reference proteome</keyword>
<feature type="coiled-coil region" evidence="1">
    <location>
        <begin position="12"/>
        <end position="39"/>
    </location>
</feature>
<protein>
    <recommendedName>
        <fullName evidence="5">Protein LITTLE ZIPPER 4</fullName>
    </recommendedName>
</protein>
<feature type="compositionally biased region" description="Low complexity" evidence="2">
    <location>
        <begin position="61"/>
        <end position="73"/>
    </location>
</feature>
<keyword evidence="1" id="KW-0175">Coiled coil</keyword>
<dbReference type="Proteomes" id="UP000026961">
    <property type="component" value="Chromosome 12"/>
</dbReference>
<reference evidence="3" key="2">
    <citation type="submission" date="2018-05" db="EMBL/GenBank/DDBJ databases">
        <title>OgluRS3 (Oryza glumaepatula Reference Sequence Version 3).</title>
        <authorList>
            <person name="Zhang J."/>
            <person name="Kudrna D."/>
            <person name="Lee S."/>
            <person name="Talag J."/>
            <person name="Welchert J."/>
            <person name="Wing R.A."/>
        </authorList>
    </citation>
    <scope>NUCLEOTIDE SEQUENCE [LARGE SCALE GENOMIC DNA]</scope>
</reference>
<feature type="compositionally biased region" description="Low complexity" evidence="2">
    <location>
        <begin position="45"/>
        <end position="54"/>
    </location>
</feature>
<dbReference type="InterPro" id="IPR039312">
    <property type="entry name" value="ZPR"/>
</dbReference>
<evidence type="ECO:0000313" key="3">
    <source>
        <dbReference type="EnsemblPlants" id="OGLUM12G03780.1"/>
    </source>
</evidence>
<dbReference type="PANTHER" id="PTHR33601">
    <property type="entry name" value="PROTEIN LITTLE ZIPPER 4"/>
    <property type="match status" value="1"/>
</dbReference>
<dbReference type="Gramene" id="OGLUM12G03780.1">
    <property type="protein sequence ID" value="OGLUM12G03780.1"/>
    <property type="gene ID" value="OGLUM12G03780"/>
</dbReference>
<dbReference type="AlphaFoldDB" id="A0A0E0BP09"/>
<dbReference type="EnsemblPlants" id="OGLUM12G03780.1">
    <property type="protein sequence ID" value="OGLUM12G03780.1"/>
    <property type="gene ID" value="OGLUM12G03780"/>
</dbReference>
<dbReference type="eggNOG" id="ENOG502R3W0">
    <property type="taxonomic scope" value="Eukaryota"/>
</dbReference>
<evidence type="ECO:0008006" key="5">
    <source>
        <dbReference type="Google" id="ProtNLM"/>
    </source>
</evidence>
<evidence type="ECO:0000256" key="1">
    <source>
        <dbReference type="SAM" id="Coils"/>
    </source>
</evidence>